<evidence type="ECO:0000256" key="2">
    <source>
        <dbReference type="SAM" id="SignalP"/>
    </source>
</evidence>
<comment type="caution">
    <text evidence="3">The sequence shown here is derived from an EMBL/GenBank/DDBJ whole genome shotgun (WGS) entry which is preliminary data.</text>
</comment>
<protein>
    <recommendedName>
        <fullName evidence="5">Pentapeptide MXKDX repeat protein</fullName>
    </recommendedName>
</protein>
<dbReference type="OrthoDB" id="9992752at2"/>
<evidence type="ECO:0008006" key="5">
    <source>
        <dbReference type="Google" id="ProtNLM"/>
    </source>
</evidence>
<evidence type="ECO:0000256" key="1">
    <source>
        <dbReference type="SAM" id="MobiDB-lite"/>
    </source>
</evidence>
<evidence type="ECO:0000313" key="3">
    <source>
        <dbReference type="EMBL" id="EKS38874.1"/>
    </source>
</evidence>
<dbReference type="PATRIC" id="fig|883079.3.peg.1361"/>
<proteinExistence type="predicted"/>
<dbReference type="RefSeq" id="WP_002712209.1">
    <property type="nucleotide sequence ID" value="NZ_KB375281.1"/>
</dbReference>
<evidence type="ECO:0000313" key="4">
    <source>
        <dbReference type="Proteomes" id="UP000001095"/>
    </source>
</evidence>
<keyword evidence="2" id="KW-0732">Signal</keyword>
<dbReference type="Proteomes" id="UP000001095">
    <property type="component" value="Unassembled WGS sequence"/>
</dbReference>
<keyword evidence="4" id="KW-1185">Reference proteome</keyword>
<feature type="signal peptide" evidence="2">
    <location>
        <begin position="1"/>
        <end position="21"/>
    </location>
</feature>
<gene>
    <name evidence="3" type="ORF">HMPREF9696_01343</name>
</gene>
<feature type="region of interest" description="Disordered" evidence="1">
    <location>
        <begin position="20"/>
        <end position="94"/>
    </location>
</feature>
<reference evidence="3 4" key="1">
    <citation type="submission" date="2012-04" db="EMBL/GenBank/DDBJ databases">
        <title>The Genome Sequence of Afipia clevelandensis ATCC 49720.</title>
        <authorList>
            <consortium name="The Broad Institute Genome Sequencing Platform"/>
            <person name="Earl A."/>
            <person name="Ward D."/>
            <person name="Feldgarden M."/>
            <person name="Gevers D."/>
            <person name="Huys G."/>
            <person name="Walker B."/>
            <person name="Young S.K."/>
            <person name="Zeng Q."/>
            <person name="Gargeya S."/>
            <person name="Fitzgerald M."/>
            <person name="Haas B."/>
            <person name="Abouelleil A."/>
            <person name="Alvarado L."/>
            <person name="Arachchi H.M."/>
            <person name="Berlin A."/>
            <person name="Chapman S.B."/>
            <person name="Goldberg J."/>
            <person name="Griggs A."/>
            <person name="Gujja S."/>
            <person name="Hansen M."/>
            <person name="Howarth C."/>
            <person name="Imamovic A."/>
            <person name="Larimer J."/>
            <person name="McCowen C."/>
            <person name="Montmayeur A."/>
            <person name="Murphy C."/>
            <person name="Neiman D."/>
            <person name="Pearson M."/>
            <person name="Priest M."/>
            <person name="Roberts A."/>
            <person name="Saif S."/>
            <person name="Shea T."/>
            <person name="Sisk P."/>
            <person name="Sykes S."/>
            <person name="Wortman J."/>
            <person name="Nusbaum C."/>
            <person name="Birren B."/>
        </authorList>
    </citation>
    <scope>NUCLEOTIDE SEQUENCE [LARGE SCALE GENOMIC DNA]</scope>
    <source>
        <strain evidence="3 4">ATCC 49720</strain>
    </source>
</reference>
<feature type="compositionally biased region" description="Polar residues" evidence="1">
    <location>
        <begin position="74"/>
        <end position="87"/>
    </location>
</feature>
<feature type="chain" id="PRO_5003922149" description="Pentapeptide MXKDX repeat protein" evidence="2">
    <location>
        <begin position="22"/>
        <end position="94"/>
    </location>
</feature>
<organism evidence="3 4">
    <name type="scientific">Afipia clevelandensis ATCC 49720</name>
    <dbReference type="NCBI Taxonomy" id="883079"/>
    <lineage>
        <taxon>Bacteria</taxon>
        <taxon>Pseudomonadati</taxon>
        <taxon>Pseudomonadota</taxon>
        <taxon>Alphaproteobacteria</taxon>
        <taxon>Hyphomicrobiales</taxon>
        <taxon>Nitrobacteraceae</taxon>
        <taxon>Afipia</taxon>
    </lineage>
</organism>
<sequence length="94" mass="9193">MKKVLVAGICALALTATGAMAQNAEGQGGQPSAKSGGMKPGKDMKAGGAMRNNSSNTTGMSKQDRATVPGSLNAGGTSQTSPNTVQPGASKEGK</sequence>
<dbReference type="AlphaFoldDB" id="K8PDQ9"/>
<dbReference type="HOGENOM" id="CLU_2379818_0_0_5"/>
<name>K8PDQ9_9BRAD</name>
<dbReference type="EMBL" id="AGWY01000006">
    <property type="protein sequence ID" value="EKS38874.1"/>
    <property type="molecule type" value="Genomic_DNA"/>
</dbReference>
<accession>K8PDQ9</accession>
<feature type="compositionally biased region" description="Polar residues" evidence="1">
    <location>
        <begin position="51"/>
        <end position="61"/>
    </location>
</feature>